<proteinExistence type="predicted"/>
<sequence>MRGFVFGLARAFVEVSYAQFAVECAVVRLGRFFPDVNIIGRRVKFVLGIRSPDVWLRQLQCQHYQVAGPSVGFHEPAMEFEIY</sequence>
<comment type="caution">
    <text evidence="1">The sequence shown here is derived from an EMBL/GenBank/DDBJ whole genome shotgun (WGS) entry which is preliminary data.</text>
</comment>
<organism evidence="1 2">
    <name type="scientific">Paraburkholderia steynii</name>
    <dbReference type="NCBI Taxonomy" id="1245441"/>
    <lineage>
        <taxon>Bacteria</taxon>
        <taxon>Pseudomonadati</taxon>
        <taxon>Pseudomonadota</taxon>
        <taxon>Betaproteobacteria</taxon>
        <taxon>Burkholderiales</taxon>
        <taxon>Burkholderiaceae</taxon>
        <taxon>Paraburkholderia</taxon>
    </lineage>
</organism>
<dbReference type="AlphaFoldDB" id="A0A4R0XPB0"/>
<reference evidence="1 2" key="1">
    <citation type="submission" date="2017-02" db="EMBL/GenBank/DDBJ databases">
        <title>Paraburkholderia sophoroidis sp. nov. and Paraburkholderia steynii sp. nov. rhizobial symbionts of the fynbos legume Hypocalyptus sophoroides.</title>
        <authorList>
            <person name="Steenkamp E.T."/>
            <person name="Beukes C.W."/>
            <person name="Van Zyl E."/>
            <person name="Avontuur J."/>
            <person name="Chan W.Y."/>
            <person name="Hassen A."/>
            <person name="Palmer M."/>
            <person name="Mthombeni L."/>
            <person name="Phalane F."/>
            <person name="Sereme K."/>
            <person name="Venter S.N."/>
        </authorList>
    </citation>
    <scope>NUCLEOTIDE SEQUENCE [LARGE SCALE GENOMIC DNA]</scope>
    <source>
        <strain evidence="1 2">HC1.1ba</strain>
    </source>
</reference>
<keyword evidence="2" id="KW-1185">Reference proteome</keyword>
<name>A0A4R0XPB0_9BURK</name>
<protein>
    <submittedName>
        <fullName evidence="1">Uncharacterized protein</fullName>
    </submittedName>
</protein>
<gene>
    <name evidence="1" type="ORF">BZM27_06275</name>
</gene>
<evidence type="ECO:0000313" key="1">
    <source>
        <dbReference type="EMBL" id="TCG09249.1"/>
    </source>
</evidence>
<evidence type="ECO:0000313" key="2">
    <source>
        <dbReference type="Proteomes" id="UP000294200"/>
    </source>
</evidence>
<accession>A0A4R0XPB0</accession>
<dbReference type="EMBL" id="MWML01000014">
    <property type="protein sequence ID" value="TCG09249.1"/>
    <property type="molecule type" value="Genomic_DNA"/>
</dbReference>
<dbReference type="Proteomes" id="UP000294200">
    <property type="component" value="Unassembled WGS sequence"/>
</dbReference>